<dbReference type="Proteomes" id="UP000252770">
    <property type="component" value="Unassembled WGS sequence"/>
</dbReference>
<comment type="caution">
    <text evidence="7">The sequence shown here is derived from an EMBL/GenBank/DDBJ whole genome shotgun (WGS) entry which is preliminary data.</text>
</comment>
<dbReference type="EMBL" id="QOUI01000009">
    <property type="protein sequence ID" value="RCK68699.1"/>
    <property type="molecule type" value="Genomic_DNA"/>
</dbReference>
<dbReference type="PROSITE" id="PS00059">
    <property type="entry name" value="ADH_ZINC"/>
    <property type="match status" value="1"/>
</dbReference>
<sequence length="341" mass="34725">MRALSYTRPGGPLELGEVPDPVCPPDGVVVRVRATGVCRSDWHAWQGHDPVPLPMVPGHEFAGTVVEVGPQVSGWSTGDRVTAPFVQGCGRCRWCADGDAQVCPDQVQPGFTQPGSFAELVTVRAAALNLVALPDAVDDVSAAALGCRLATAYRALTEHGRLRPGQWLAVHGCGGVGLSAVLVGRALGARVVGVDVSPAARQRAAELGATVLAPGEGVALLDLTDGGAHVAVDAVGSAGTLEASVRSLRRRGRHVQIGLLLGERAAPPVPMDLVVAHELSLLGSHGMAAAGYPELLALVAEGSLRPAELVGRVVGLDEAADALAAMSGPTTAAGTTVVRLG</sequence>
<reference evidence="7 8" key="1">
    <citation type="submission" date="2018-07" db="EMBL/GenBank/DDBJ databases">
        <title>Desertimonas flava gen. nov. sp. nov.</title>
        <authorList>
            <person name="Liu S."/>
        </authorList>
    </citation>
    <scope>NUCLEOTIDE SEQUENCE [LARGE SCALE GENOMIC DNA]</scope>
    <source>
        <strain evidence="7 8">16Sb5-5</strain>
    </source>
</reference>
<dbReference type="InterPro" id="IPR036291">
    <property type="entry name" value="NAD(P)-bd_dom_sf"/>
</dbReference>
<proteinExistence type="inferred from homology"/>
<comment type="similarity">
    <text evidence="5">Belongs to the zinc-containing alcohol dehydrogenase family.</text>
</comment>
<dbReference type="SUPFAM" id="SSF51735">
    <property type="entry name" value="NAD(P)-binding Rossmann-fold domains"/>
    <property type="match status" value="1"/>
</dbReference>
<evidence type="ECO:0000256" key="3">
    <source>
        <dbReference type="ARBA" id="ARBA00022833"/>
    </source>
</evidence>
<dbReference type="InterPro" id="IPR013154">
    <property type="entry name" value="ADH-like_N"/>
</dbReference>
<evidence type="ECO:0000259" key="6">
    <source>
        <dbReference type="SMART" id="SM00829"/>
    </source>
</evidence>
<dbReference type="InterPro" id="IPR013149">
    <property type="entry name" value="ADH-like_C"/>
</dbReference>
<dbReference type="GO" id="GO:0008270">
    <property type="term" value="F:zinc ion binding"/>
    <property type="evidence" value="ECO:0007669"/>
    <property type="project" value="InterPro"/>
</dbReference>
<name>A0A367YT29_9ACTN</name>
<dbReference type="SMART" id="SM00829">
    <property type="entry name" value="PKS_ER"/>
    <property type="match status" value="1"/>
</dbReference>
<evidence type="ECO:0000313" key="7">
    <source>
        <dbReference type="EMBL" id="RCK68699.1"/>
    </source>
</evidence>
<dbReference type="GO" id="GO:0016491">
    <property type="term" value="F:oxidoreductase activity"/>
    <property type="evidence" value="ECO:0007669"/>
    <property type="project" value="UniProtKB-KW"/>
</dbReference>
<evidence type="ECO:0000313" key="8">
    <source>
        <dbReference type="Proteomes" id="UP000252770"/>
    </source>
</evidence>
<dbReference type="InterPro" id="IPR011032">
    <property type="entry name" value="GroES-like_sf"/>
</dbReference>
<dbReference type="SUPFAM" id="SSF50129">
    <property type="entry name" value="GroES-like"/>
    <property type="match status" value="1"/>
</dbReference>
<dbReference type="Pfam" id="PF00107">
    <property type="entry name" value="ADH_zinc_N"/>
    <property type="match status" value="1"/>
</dbReference>
<dbReference type="AlphaFoldDB" id="A0A367YT29"/>
<evidence type="ECO:0000256" key="2">
    <source>
        <dbReference type="ARBA" id="ARBA00022723"/>
    </source>
</evidence>
<keyword evidence="4" id="KW-0560">Oxidoreductase</keyword>
<dbReference type="InterPro" id="IPR002328">
    <property type="entry name" value="ADH_Zn_CS"/>
</dbReference>
<protein>
    <submittedName>
        <fullName evidence="7">Alcohol dehydrogenase</fullName>
    </submittedName>
</protein>
<dbReference type="Gene3D" id="3.90.180.10">
    <property type="entry name" value="Medium-chain alcohol dehydrogenases, catalytic domain"/>
    <property type="match status" value="1"/>
</dbReference>
<comment type="cofactor">
    <cofactor evidence="1 5">
        <name>Zn(2+)</name>
        <dbReference type="ChEBI" id="CHEBI:29105"/>
    </cofactor>
</comment>
<evidence type="ECO:0000256" key="1">
    <source>
        <dbReference type="ARBA" id="ARBA00001947"/>
    </source>
</evidence>
<accession>A0A367YT29</accession>
<dbReference type="RefSeq" id="WP_114127325.1">
    <property type="nucleotide sequence ID" value="NZ_QOUI01000009.1"/>
</dbReference>
<keyword evidence="2 5" id="KW-0479">Metal-binding</keyword>
<dbReference type="PANTHER" id="PTHR43401">
    <property type="entry name" value="L-THREONINE 3-DEHYDROGENASE"/>
    <property type="match status" value="1"/>
</dbReference>
<feature type="domain" description="Enoyl reductase (ER)" evidence="6">
    <location>
        <begin position="10"/>
        <end position="338"/>
    </location>
</feature>
<evidence type="ECO:0000256" key="4">
    <source>
        <dbReference type="ARBA" id="ARBA00023002"/>
    </source>
</evidence>
<keyword evidence="3 5" id="KW-0862">Zinc</keyword>
<dbReference type="InterPro" id="IPR020843">
    <property type="entry name" value="ER"/>
</dbReference>
<keyword evidence="8" id="KW-1185">Reference proteome</keyword>
<dbReference type="Pfam" id="PF08240">
    <property type="entry name" value="ADH_N"/>
    <property type="match status" value="1"/>
</dbReference>
<organism evidence="7 8">
    <name type="scientific">Desertihabitans brevis</name>
    <dbReference type="NCBI Taxonomy" id="2268447"/>
    <lineage>
        <taxon>Bacteria</taxon>
        <taxon>Bacillati</taxon>
        <taxon>Actinomycetota</taxon>
        <taxon>Actinomycetes</taxon>
        <taxon>Propionibacteriales</taxon>
        <taxon>Propionibacteriaceae</taxon>
        <taxon>Desertihabitans</taxon>
    </lineage>
</organism>
<dbReference type="InterPro" id="IPR050129">
    <property type="entry name" value="Zn_alcohol_dh"/>
</dbReference>
<evidence type="ECO:0000256" key="5">
    <source>
        <dbReference type="RuleBase" id="RU361277"/>
    </source>
</evidence>
<dbReference type="PANTHER" id="PTHR43401:SF5">
    <property type="entry name" value="ALCOHOL DEHYDROGENASE-RELATED"/>
    <property type="match status" value="1"/>
</dbReference>
<gene>
    <name evidence="7" type="ORF">DT076_14000</name>
</gene>